<dbReference type="SMART" id="SM00116">
    <property type="entry name" value="CBS"/>
    <property type="match status" value="2"/>
</dbReference>
<dbReference type="STRING" id="755732.Fluta_1407"/>
<keyword evidence="6 9" id="KW-1133">Transmembrane helix</keyword>
<comment type="function">
    <text evidence="9">Acts as a magnesium transporter.</text>
</comment>
<sequence length="449" mass="50145">MRFELTKEFLERIRQAVSSEDTEWIKQHITDLHFADIAEIMDELSMEQSKYLYFQLEEELQADVLMELEEEVRDRFLASLSSKEMAEQLENLDSDDAADILGELPDEKIQEVISQMEDDEAADDIVDLLNYDEDTAGGLMQKEFIQARLEWPVNRALVELRRQAEDVEQVYTIYVVDDLNKLVGVLSLKKLLFASPKTPIRDLYEGKNLIFVTTSDSSEKVAKVMEKYDLVSVPVVDLQGKLVGRITIDDVVDVIKEEADKDFQLASGISERIESTFSVWRITRARIPWLLIAMLGGTLGAQVISKFEGGITQIPALAFFIPLITAMGGNVGVQSSAIVVQSLAKGSDQFGSILQKLLKEALVALVNGLLLSALIFAIAYFFSNEWLGLVVSISLFTVIIFAAIFGTLIPLVLNHYKIDPALATGPFVTTLNDIVGLFIYFTVGTLILL</sequence>
<dbReference type="InterPro" id="IPR006667">
    <property type="entry name" value="SLC41_membr_dom"/>
</dbReference>
<dbReference type="InterPro" id="IPR046342">
    <property type="entry name" value="CBS_dom_sf"/>
</dbReference>
<keyword evidence="4 9" id="KW-0812">Transmembrane</keyword>
<feature type="domain" description="CBS" evidence="10">
    <location>
        <begin position="205"/>
        <end position="261"/>
    </location>
</feature>
<keyword evidence="8" id="KW-0129">CBS domain</keyword>
<comment type="subunit">
    <text evidence="9">Homodimer.</text>
</comment>
<dbReference type="Gene3D" id="1.25.60.10">
    <property type="entry name" value="MgtE N-terminal domain-like"/>
    <property type="match status" value="1"/>
</dbReference>
<gene>
    <name evidence="11" type="ordered locus">Fluta_1407</name>
</gene>
<proteinExistence type="inferred from homology"/>
<dbReference type="SUPFAM" id="SSF54631">
    <property type="entry name" value="CBS-domain pair"/>
    <property type="match status" value="1"/>
</dbReference>
<dbReference type="Pfam" id="PF00571">
    <property type="entry name" value="CBS"/>
    <property type="match status" value="2"/>
</dbReference>
<dbReference type="Proteomes" id="UP000007463">
    <property type="component" value="Chromosome"/>
</dbReference>
<dbReference type="PANTHER" id="PTHR43773">
    <property type="entry name" value="MAGNESIUM TRANSPORTER MGTE"/>
    <property type="match status" value="1"/>
</dbReference>
<evidence type="ECO:0000256" key="2">
    <source>
        <dbReference type="ARBA" id="ARBA00009749"/>
    </source>
</evidence>
<evidence type="ECO:0000256" key="7">
    <source>
        <dbReference type="ARBA" id="ARBA00023136"/>
    </source>
</evidence>
<evidence type="ECO:0000256" key="4">
    <source>
        <dbReference type="ARBA" id="ARBA00022692"/>
    </source>
</evidence>
<dbReference type="InterPro" id="IPR000644">
    <property type="entry name" value="CBS_dom"/>
</dbReference>
<feature type="domain" description="CBS" evidence="10">
    <location>
        <begin position="140"/>
        <end position="203"/>
    </location>
</feature>
<dbReference type="SMART" id="SM00924">
    <property type="entry name" value="MgtE_N"/>
    <property type="match status" value="1"/>
</dbReference>
<dbReference type="SUPFAM" id="SSF161093">
    <property type="entry name" value="MgtE membrane domain-like"/>
    <property type="match status" value="1"/>
</dbReference>
<dbReference type="PROSITE" id="PS51371">
    <property type="entry name" value="CBS"/>
    <property type="match status" value="2"/>
</dbReference>
<dbReference type="PANTHER" id="PTHR43773:SF1">
    <property type="entry name" value="MAGNESIUM TRANSPORTER MGTE"/>
    <property type="match status" value="1"/>
</dbReference>
<accession>F2IDM8</accession>
<dbReference type="InterPro" id="IPR036739">
    <property type="entry name" value="SLC41_membr_dom_sf"/>
</dbReference>
<dbReference type="KEGG" id="fte:Fluta_1407"/>
<protein>
    <recommendedName>
        <fullName evidence="9">Magnesium transporter MgtE</fullName>
    </recommendedName>
</protein>
<feature type="transmembrane region" description="Helical" evidence="9">
    <location>
        <begin position="361"/>
        <end position="383"/>
    </location>
</feature>
<name>F2IDM8_FLUTR</name>
<reference evidence="11 12" key="1">
    <citation type="journal article" date="2011" name="Stand. Genomic Sci.">
        <title>Complete genome sequence of the gliding freshwater bacterium Fluviicola taffensis type strain (RW262).</title>
        <authorList>
            <person name="Woyke T."/>
            <person name="Chertkov O."/>
            <person name="Lapidus A."/>
            <person name="Nolan M."/>
            <person name="Lucas S."/>
            <person name="Del Rio T.G."/>
            <person name="Tice H."/>
            <person name="Cheng J.F."/>
            <person name="Tapia R."/>
            <person name="Han C."/>
            <person name="Goodwin L."/>
            <person name="Pitluck S."/>
            <person name="Liolios K."/>
            <person name="Pagani I."/>
            <person name="Ivanova N."/>
            <person name="Huntemann M."/>
            <person name="Mavromatis K."/>
            <person name="Mikhailova N."/>
            <person name="Pati A."/>
            <person name="Chen A."/>
            <person name="Palaniappan K."/>
            <person name="Land M."/>
            <person name="Hauser L."/>
            <person name="Brambilla E.M."/>
            <person name="Rohde M."/>
            <person name="Mwirichia R."/>
            <person name="Sikorski J."/>
            <person name="Tindall B.J."/>
            <person name="Goker M."/>
            <person name="Bristow J."/>
            <person name="Eisen J.A."/>
            <person name="Markowitz V."/>
            <person name="Hugenholtz P."/>
            <person name="Klenk H.P."/>
            <person name="Kyrpides N.C."/>
        </authorList>
    </citation>
    <scope>NUCLEOTIDE SEQUENCE [LARGE SCALE GENOMIC DNA]</scope>
    <source>
        <strain evidence="12">DSM 16823 / RW262 / RW262</strain>
    </source>
</reference>
<dbReference type="Gene3D" id="1.10.357.20">
    <property type="entry name" value="SLC41 divalent cation transporters, integral membrane domain"/>
    <property type="match status" value="1"/>
</dbReference>
<dbReference type="GO" id="GO:0015095">
    <property type="term" value="F:magnesium ion transmembrane transporter activity"/>
    <property type="evidence" value="ECO:0007669"/>
    <property type="project" value="UniProtKB-UniRule"/>
</dbReference>
<dbReference type="GO" id="GO:0005886">
    <property type="term" value="C:plasma membrane"/>
    <property type="evidence" value="ECO:0007669"/>
    <property type="project" value="UniProtKB-SubCell"/>
</dbReference>
<dbReference type="eggNOG" id="COG2239">
    <property type="taxonomic scope" value="Bacteria"/>
</dbReference>
<evidence type="ECO:0000256" key="6">
    <source>
        <dbReference type="ARBA" id="ARBA00022989"/>
    </source>
</evidence>
<keyword evidence="12" id="KW-1185">Reference proteome</keyword>
<dbReference type="InterPro" id="IPR006669">
    <property type="entry name" value="MgtE_transporter"/>
</dbReference>
<comment type="subcellular location">
    <subcellularLocation>
        <location evidence="9">Cell membrane</location>
        <topology evidence="9">Multi-pass membrane protein</topology>
    </subcellularLocation>
    <subcellularLocation>
        <location evidence="1">Membrane</location>
        <topology evidence="1">Multi-pass membrane protein</topology>
    </subcellularLocation>
</comment>
<keyword evidence="9" id="KW-1003">Cell membrane</keyword>
<evidence type="ECO:0000256" key="8">
    <source>
        <dbReference type="PROSITE-ProRule" id="PRU00703"/>
    </source>
</evidence>
<dbReference type="EMBL" id="CP002542">
    <property type="protein sequence ID" value="AEA43401.1"/>
    <property type="molecule type" value="Genomic_DNA"/>
</dbReference>
<feature type="transmembrane region" description="Helical" evidence="9">
    <location>
        <begin position="389"/>
        <end position="413"/>
    </location>
</feature>
<dbReference type="Pfam" id="PF01769">
    <property type="entry name" value="MgtE"/>
    <property type="match status" value="1"/>
</dbReference>
<feature type="transmembrane region" description="Helical" evidence="9">
    <location>
        <begin position="316"/>
        <end position="340"/>
    </location>
</feature>
<dbReference type="SUPFAM" id="SSF158791">
    <property type="entry name" value="MgtE N-terminal domain-like"/>
    <property type="match status" value="1"/>
</dbReference>
<dbReference type="Pfam" id="PF03448">
    <property type="entry name" value="MgtE_N"/>
    <property type="match status" value="1"/>
</dbReference>
<dbReference type="InterPro" id="IPR038076">
    <property type="entry name" value="MgtE_N_sf"/>
</dbReference>
<keyword evidence="7 9" id="KW-0472">Membrane</keyword>
<keyword evidence="5 9" id="KW-0460">Magnesium</keyword>
<dbReference type="CDD" id="cd04606">
    <property type="entry name" value="CBS_pair_Mg_transporter"/>
    <property type="match status" value="1"/>
</dbReference>
<keyword evidence="9" id="KW-0479">Metal-binding</keyword>
<dbReference type="OrthoDB" id="9790355at2"/>
<evidence type="ECO:0000256" key="3">
    <source>
        <dbReference type="ARBA" id="ARBA00022448"/>
    </source>
</evidence>
<keyword evidence="3 9" id="KW-0813">Transport</keyword>
<comment type="similarity">
    <text evidence="2 9">Belongs to the SLC41A transporter family.</text>
</comment>
<evidence type="ECO:0000313" key="11">
    <source>
        <dbReference type="EMBL" id="AEA43401.1"/>
    </source>
</evidence>
<evidence type="ECO:0000313" key="12">
    <source>
        <dbReference type="Proteomes" id="UP000007463"/>
    </source>
</evidence>
<dbReference type="NCBIfam" id="TIGR00400">
    <property type="entry name" value="mgtE"/>
    <property type="match status" value="1"/>
</dbReference>
<organism evidence="11 12">
    <name type="scientific">Fluviicola taffensis (strain DSM 16823 / NCIMB 13979 / RW262)</name>
    <dbReference type="NCBI Taxonomy" id="755732"/>
    <lineage>
        <taxon>Bacteria</taxon>
        <taxon>Pseudomonadati</taxon>
        <taxon>Bacteroidota</taxon>
        <taxon>Flavobacteriia</taxon>
        <taxon>Flavobacteriales</taxon>
        <taxon>Crocinitomicaceae</taxon>
        <taxon>Fluviicola</taxon>
    </lineage>
</organism>
<feature type="transmembrane region" description="Helical" evidence="9">
    <location>
        <begin position="425"/>
        <end position="448"/>
    </location>
</feature>
<dbReference type="GO" id="GO:0046872">
    <property type="term" value="F:metal ion binding"/>
    <property type="evidence" value="ECO:0007669"/>
    <property type="project" value="UniProtKB-KW"/>
</dbReference>
<dbReference type="Gene3D" id="3.10.580.10">
    <property type="entry name" value="CBS-domain"/>
    <property type="match status" value="1"/>
</dbReference>
<reference evidence="12" key="2">
    <citation type="submission" date="2011-02" db="EMBL/GenBank/DDBJ databases">
        <title>The complete genome of Fluviicola taffensis DSM 16823.</title>
        <authorList>
            <consortium name="US DOE Joint Genome Institute (JGI-PGF)"/>
            <person name="Lucas S."/>
            <person name="Copeland A."/>
            <person name="Lapidus A."/>
            <person name="Bruce D."/>
            <person name="Goodwin L."/>
            <person name="Pitluck S."/>
            <person name="Kyrpides N."/>
            <person name="Mavromatis K."/>
            <person name="Ivanova N."/>
            <person name="Mikhailova N."/>
            <person name="Pagani I."/>
            <person name="Chertkov O."/>
            <person name="Detter J.C."/>
            <person name="Han C."/>
            <person name="Tapia R."/>
            <person name="Land M."/>
            <person name="Hauser L."/>
            <person name="Markowitz V."/>
            <person name="Cheng J.-F."/>
            <person name="Hugenholtz P."/>
            <person name="Woyke T."/>
            <person name="Wu D."/>
            <person name="Tindall B."/>
            <person name="Pomrenke H.G."/>
            <person name="Brambilla E."/>
            <person name="Klenk H.-P."/>
            <person name="Eisen J.A."/>
        </authorList>
    </citation>
    <scope>NUCLEOTIDE SEQUENCE [LARGE SCALE GENOMIC DNA]</scope>
    <source>
        <strain evidence="12">DSM 16823 / RW262 / RW262</strain>
    </source>
</reference>
<feature type="transmembrane region" description="Helical" evidence="9">
    <location>
        <begin position="287"/>
        <end position="304"/>
    </location>
</feature>
<evidence type="ECO:0000256" key="1">
    <source>
        <dbReference type="ARBA" id="ARBA00004141"/>
    </source>
</evidence>
<dbReference type="AlphaFoldDB" id="F2IDM8"/>
<dbReference type="RefSeq" id="WP_013686172.1">
    <property type="nucleotide sequence ID" value="NC_015321.1"/>
</dbReference>
<dbReference type="InterPro" id="IPR006668">
    <property type="entry name" value="Mg_transptr_MgtE_intracell_dom"/>
</dbReference>
<evidence type="ECO:0000256" key="9">
    <source>
        <dbReference type="RuleBase" id="RU362011"/>
    </source>
</evidence>
<dbReference type="HOGENOM" id="CLU_037408_1_1_10"/>
<evidence type="ECO:0000259" key="10">
    <source>
        <dbReference type="PROSITE" id="PS51371"/>
    </source>
</evidence>
<evidence type="ECO:0000256" key="5">
    <source>
        <dbReference type="ARBA" id="ARBA00022842"/>
    </source>
</evidence>